<sequence>MLANKSILAYPLLFVVASAKCHGKGAKVDKNIGYAHLKEGGSDGTITNVDIHGMPRPEVHDCEFGGLTTKGKWKYDVQALVGTCMDADYIQRHAYTIAPLAGSNPNGWQEGHIPRAGKREQREKNETEAQK</sequence>
<feature type="chain" id="PRO_5025478365" evidence="2">
    <location>
        <begin position="24"/>
        <end position="131"/>
    </location>
</feature>
<dbReference type="AlphaFoldDB" id="A0A6A5X5K6"/>
<evidence type="ECO:0000313" key="4">
    <source>
        <dbReference type="Proteomes" id="UP000799779"/>
    </source>
</evidence>
<feature type="compositionally biased region" description="Basic and acidic residues" evidence="1">
    <location>
        <begin position="117"/>
        <end position="131"/>
    </location>
</feature>
<evidence type="ECO:0000256" key="1">
    <source>
        <dbReference type="SAM" id="MobiDB-lite"/>
    </source>
</evidence>
<keyword evidence="4" id="KW-1185">Reference proteome</keyword>
<gene>
    <name evidence="3" type="ORF">P154DRAFT_614588</name>
</gene>
<feature type="region of interest" description="Disordered" evidence="1">
    <location>
        <begin position="101"/>
        <end position="131"/>
    </location>
</feature>
<keyword evidence="2" id="KW-0732">Signal</keyword>
<accession>A0A6A5X5K6</accession>
<evidence type="ECO:0000256" key="2">
    <source>
        <dbReference type="SAM" id="SignalP"/>
    </source>
</evidence>
<protein>
    <submittedName>
        <fullName evidence="3">Uncharacterized protein</fullName>
    </submittedName>
</protein>
<evidence type="ECO:0000313" key="3">
    <source>
        <dbReference type="EMBL" id="KAF2008233.1"/>
    </source>
</evidence>
<proteinExistence type="predicted"/>
<dbReference type="EMBL" id="ML977556">
    <property type="protein sequence ID" value="KAF2008233.1"/>
    <property type="molecule type" value="Genomic_DNA"/>
</dbReference>
<dbReference type="Proteomes" id="UP000799779">
    <property type="component" value="Unassembled WGS sequence"/>
</dbReference>
<feature type="signal peptide" evidence="2">
    <location>
        <begin position="1"/>
        <end position="23"/>
    </location>
</feature>
<reference evidence="3" key="1">
    <citation type="journal article" date="2020" name="Stud. Mycol.">
        <title>101 Dothideomycetes genomes: a test case for predicting lifestyles and emergence of pathogens.</title>
        <authorList>
            <person name="Haridas S."/>
            <person name="Albert R."/>
            <person name="Binder M."/>
            <person name="Bloem J."/>
            <person name="Labutti K."/>
            <person name="Salamov A."/>
            <person name="Andreopoulos B."/>
            <person name="Baker S."/>
            <person name="Barry K."/>
            <person name="Bills G."/>
            <person name="Bluhm B."/>
            <person name="Cannon C."/>
            <person name="Castanera R."/>
            <person name="Culley D."/>
            <person name="Daum C."/>
            <person name="Ezra D."/>
            <person name="Gonzalez J."/>
            <person name="Henrissat B."/>
            <person name="Kuo A."/>
            <person name="Liang C."/>
            <person name="Lipzen A."/>
            <person name="Lutzoni F."/>
            <person name="Magnuson J."/>
            <person name="Mondo S."/>
            <person name="Nolan M."/>
            <person name="Ohm R."/>
            <person name="Pangilinan J."/>
            <person name="Park H.-J."/>
            <person name="Ramirez L."/>
            <person name="Alfaro M."/>
            <person name="Sun H."/>
            <person name="Tritt A."/>
            <person name="Yoshinaga Y."/>
            <person name="Zwiers L.-H."/>
            <person name="Turgeon B."/>
            <person name="Goodwin S."/>
            <person name="Spatafora J."/>
            <person name="Crous P."/>
            <person name="Grigoriev I."/>
        </authorList>
    </citation>
    <scope>NUCLEOTIDE SEQUENCE</scope>
    <source>
        <strain evidence="3">CBS 123094</strain>
    </source>
</reference>
<name>A0A6A5X5K6_9PLEO</name>
<organism evidence="3 4">
    <name type="scientific">Amniculicola lignicola CBS 123094</name>
    <dbReference type="NCBI Taxonomy" id="1392246"/>
    <lineage>
        <taxon>Eukaryota</taxon>
        <taxon>Fungi</taxon>
        <taxon>Dikarya</taxon>
        <taxon>Ascomycota</taxon>
        <taxon>Pezizomycotina</taxon>
        <taxon>Dothideomycetes</taxon>
        <taxon>Pleosporomycetidae</taxon>
        <taxon>Pleosporales</taxon>
        <taxon>Amniculicolaceae</taxon>
        <taxon>Amniculicola</taxon>
    </lineage>
</organism>